<comment type="similarity">
    <text evidence="2">Belongs to the TonB-dependent receptor family.</text>
</comment>
<evidence type="ECO:0000313" key="6">
    <source>
        <dbReference type="Proteomes" id="UP000095332"/>
    </source>
</evidence>
<proteinExistence type="inferred from homology"/>
<dbReference type="Gene3D" id="2.170.130.10">
    <property type="entry name" value="TonB-dependent receptor, plug domain"/>
    <property type="match status" value="1"/>
</dbReference>
<evidence type="ECO:0000256" key="3">
    <source>
        <dbReference type="SAM" id="SignalP"/>
    </source>
</evidence>
<sequence length="137" mass="14409">MRKELLLVSGLLVSSMAFAIDPVEIDSLINLKGVVVSANKIHVNRNSVPLSISVIEREEIEASSESALLPVLSEYVPGLFVTQKGITGFGVSEGAAGTVNIRGVGSGNKVLMLFDGQPQWAGVFGHALPDTYVASDV</sequence>
<keyword evidence="5" id="KW-0675">Receptor</keyword>
<comment type="subcellular location">
    <subcellularLocation>
        <location evidence="2">Cell outer membrane</location>
        <topology evidence="2">Multi-pass membrane protein</topology>
    </subcellularLocation>
</comment>
<evidence type="ECO:0000256" key="2">
    <source>
        <dbReference type="PROSITE-ProRule" id="PRU01360"/>
    </source>
</evidence>
<dbReference type="Proteomes" id="UP000095332">
    <property type="component" value="Unassembled WGS sequence"/>
</dbReference>
<feature type="chain" id="PRO_5008035110" evidence="3">
    <location>
        <begin position="20"/>
        <end position="137"/>
    </location>
</feature>
<dbReference type="PROSITE" id="PS52016">
    <property type="entry name" value="TONB_DEPENDENT_REC_3"/>
    <property type="match status" value="1"/>
</dbReference>
<keyword evidence="1 3" id="KW-0732">Signal</keyword>
<reference evidence="5 6" key="1">
    <citation type="submission" date="2015-09" db="EMBL/GenBank/DDBJ databases">
        <authorList>
            <consortium name="Pathogen Informatics"/>
        </authorList>
    </citation>
    <scope>NUCLEOTIDE SEQUENCE [LARGE SCALE GENOMIC DNA]</scope>
    <source>
        <strain evidence="5 6">2789STDY5834948</strain>
    </source>
</reference>
<accession>A0A174UUZ1</accession>
<dbReference type="InterPro" id="IPR039426">
    <property type="entry name" value="TonB-dep_rcpt-like"/>
</dbReference>
<keyword evidence="2" id="KW-0998">Cell outer membrane</keyword>
<dbReference type="Pfam" id="PF07715">
    <property type="entry name" value="Plug"/>
    <property type="match status" value="1"/>
</dbReference>
<dbReference type="GO" id="GO:0044718">
    <property type="term" value="P:siderophore transmembrane transport"/>
    <property type="evidence" value="ECO:0007669"/>
    <property type="project" value="TreeGrafter"/>
</dbReference>
<dbReference type="SUPFAM" id="SSF56935">
    <property type="entry name" value="Porins"/>
    <property type="match status" value="1"/>
</dbReference>
<dbReference type="InterPro" id="IPR037066">
    <property type="entry name" value="Plug_dom_sf"/>
</dbReference>
<keyword evidence="2" id="KW-1134">Transmembrane beta strand</keyword>
<protein>
    <submittedName>
        <fullName evidence="5">Catecholate siderophore receptor CirA</fullName>
    </submittedName>
</protein>
<evidence type="ECO:0000256" key="1">
    <source>
        <dbReference type="ARBA" id="ARBA00022729"/>
    </source>
</evidence>
<evidence type="ECO:0000313" key="5">
    <source>
        <dbReference type="EMBL" id="CUQ25166.1"/>
    </source>
</evidence>
<keyword evidence="2" id="KW-0813">Transport</keyword>
<dbReference type="EMBL" id="CZBM01000006">
    <property type="protein sequence ID" value="CUQ25166.1"/>
    <property type="molecule type" value="Genomic_DNA"/>
</dbReference>
<dbReference type="AlphaFoldDB" id="A0A174UUZ1"/>
<feature type="signal peptide" evidence="3">
    <location>
        <begin position="1"/>
        <end position="19"/>
    </location>
</feature>
<organism evidence="5 6">
    <name type="scientific">Parabacteroides distasonis</name>
    <dbReference type="NCBI Taxonomy" id="823"/>
    <lineage>
        <taxon>Bacteria</taxon>
        <taxon>Pseudomonadati</taxon>
        <taxon>Bacteroidota</taxon>
        <taxon>Bacteroidia</taxon>
        <taxon>Bacteroidales</taxon>
        <taxon>Tannerellaceae</taxon>
        <taxon>Parabacteroides</taxon>
    </lineage>
</organism>
<gene>
    <name evidence="5" type="ORF">ERS852560_01879</name>
</gene>
<feature type="domain" description="TonB-dependent receptor plug" evidence="4">
    <location>
        <begin position="46"/>
        <end position="120"/>
    </location>
</feature>
<name>A0A174UUZ1_PARDI</name>
<dbReference type="PANTHER" id="PTHR30069:SF29">
    <property type="entry name" value="HEMOGLOBIN AND HEMOGLOBIN-HAPTOGLOBIN-BINDING PROTEIN 1-RELATED"/>
    <property type="match status" value="1"/>
</dbReference>
<dbReference type="GO" id="GO:0015344">
    <property type="term" value="F:siderophore uptake transmembrane transporter activity"/>
    <property type="evidence" value="ECO:0007669"/>
    <property type="project" value="TreeGrafter"/>
</dbReference>
<keyword evidence="2" id="KW-0472">Membrane</keyword>
<keyword evidence="2" id="KW-0812">Transmembrane</keyword>
<dbReference type="PANTHER" id="PTHR30069">
    <property type="entry name" value="TONB-DEPENDENT OUTER MEMBRANE RECEPTOR"/>
    <property type="match status" value="1"/>
</dbReference>
<evidence type="ECO:0000259" key="4">
    <source>
        <dbReference type="Pfam" id="PF07715"/>
    </source>
</evidence>
<dbReference type="InterPro" id="IPR012910">
    <property type="entry name" value="Plug_dom"/>
</dbReference>
<dbReference type="GO" id="GO:0009279">
    <property type="term" value="C:cell outer membrane"/>
    <property type="evidence" value="ECO:0007669"/>
    <property type="project" value="UniProtKB-SubCell"/>
</dbReference>